<evidence type="ECO:0000313" key="3">
    <source>
        <dbReference type="Proteomes" id="UP000070720"/>
    </source>
</evidence>
<reference evidence="2" key="4">
    <citation type="submission" date="2017-01" db="UniProtKB">
        <authorList>
            <consortium name="EnsemblFungi"/>
        </authorList>
    </citation>
    <scope>IDENTIFICATION</scope>
    <source>
        <strain evidence="2">PH-1 / ATCC MYA-4620 / FGSC 9075 / NRRL 31084</strain>
    </source>
</reference>
<reference evidence="1 3" key="3">
    <citation type="journal article" date="2015" name="BMC Genomics">
        <title>The completed genome sequence of the pathogenic ascomycete fungus Fusarium graminearum.</title>
        <authorList>
            <person name="King R."/>
            <person name="Urban M."/>
            <person name="Hammond-Kosack M.C."/>
            <person name="Hassani-Pak K."/>
            <person name="Hammond-Kosack K.E."/>
        </authorList>
    </citation>
    <scope>NUCLEOTIDE SEQUENCE [LARGE SCALE GENOMIC DNA]</scope>
    <source>
        <strain evidence="3">ATCC MYA-4620 / CBS 123657 / FGSC 9075 / NRRL 31084 / PH-1</strain>
        <strain evidence="1">PH-1</strain>
    </source>
</reference>
<proteinExistence type="predicted"/>
<gene>
    <name evidence="1" type="ORF">FGRAMPH1_01T18489</name>
</gene>
<accession>A0A0E0SL32</accession>
<dbReference type="AlphaFoldDB" id="A0A098DZ60"/>
<name>A0A098DZ60_GIBZE</name>
<reference evidence="2 3" key="2">
    <citation type="journal article" date="2010" name="Nature">
        <title>Comparative genomics reveals mobile pathogenicity chromosomes in Fusarium.</title>
        <authorList>
            <person name="Ma L.J."/>
            <person name="van der Does H.C."/>
            <person name="Borkovich K.A."/>
            <person name="Coleman J.J."/>
            <person name="Daboussi M.J."/>
            <person name="Di Pietro A."/>
            <person name="Dufresne M."/>
            <person name="Freitag M."/>
            <person name="Grabherr M."/>
            <person name="Henrissat B."/>
            <person name="Houterman P.M."/>
            <person name="Kang S."/>
            <person name="Shim W.B."/>
            <person name="Woloshuk C."/>
            <person name="Xie X."/>
            <person name="Xu J.R."/>
            <person name="Antoniw J."/>
            <person name="Baker S.E."/>
            <person name="Bluhm B.H."/>
            <person name="Breakspear A."/>
            <person name="Brown D.W."/>
            <person name="Butchko R.A."/>
            <person name="Chapman S."/>
            <person name="Coulson R."/>
            <person name="Coutinho P.M."/>
            <person name="Danchin E.G."/>
            <person name="Diener A."/>
            <person name="Gale L.R."/>
            <person name="Gardiner D.M."/>
            <person name="Goff S."/>
            <person name="Hammond-Kosack K.E."/>
            <person name="Hilburn K."/>
            <person name="Hua-Van A."/>
            <person name="Jonkers W."/>
            <person name="Kazan K."/>
            <person name="Kodira C.D."/>
            <person name="Koehrsen M."/>
            <person name="Kumar L."/>
            <person name="Lee Y.H."/>
            <person name="Li L."/>
            <person name="Manners J.M."/>
            <person name="Miranda-Saavedra D."/>
            <person name="Mukherjee M."/>
            <person name="Park G."/>
            <person name="Park J."/>
            <person name="Park S.Y."/>
            <person name="Proctor R.H."/>
            <person name="Regev A."/>
            <person name="Ruiz-Roldan M.C."/>
            <person name="Sain D."/>
            <person name="Sakthikumar S."/>
            <person name="Sykes S."/>
            <person name="Schwartz D.C."/>
            <person name="Turgeon B.G."/>
            <person name="Wapinski I."/>
            <person name="Yoder O."/>
            <person name="Young S."/>
            <person name="Zeng Q."/>
            <person name="Zhou S."/>
            <person name="Galagan J."/>
            <person name="Cuomo C.A."/>
            <person name="Kistler H.C."/>
            <person name="Rep M."/>
        </authorList>
    </citation>
    <scope>GENOME REANNOTATION</scope>
    <source>
        <strain evidence="3">ATCC MYA-4620 / CBS 123657 / FGSC 9075 / NRRL 31084 / PH-1</strain>
        <strain evidence="2">PH-1 / ATCC MYA-4620 / FGSC 9075 / NRRL 31084</strain>
    </source>
</reference>
<accession>A0A098DZ60</accession>
<dbReference type="EnsemblFungi" id="CEF87145">
    <property type="protein sequence ID" value="CEF87145"/>
    <property type="gene ID" value="FGRRES_20270"/>
</dbReference>
<evidence type="ECO:0000313" key="2">
    <source>
        <dbReference type="EnsemblFungi" id="CEF87145"/>
    </source>
</evidence>
<dbReference type="VEuPathDB" id="FungiDB:FGRAMPH1_01G18489"/>
<evidence type="ECO:0000313" key="1">
    <source>
        <dbReference type="EMBL" id="CEF87145.1"/>
    </source>
</evidence>
<organism evidence="1 3">
    <name type="scientific">Gibberella zeae (strain ATCC MYA-4620 / CBS 123657 / FGSC 9075 / NRRL 31084 / PH-1)</name>
    <name type="common">Wheat head blight fungus</name>
    <name type="synonym">Fusarium graminearum</name>
    <dbReference type="NCBI Taxonomy" id="229533"/>
    <lineage>
        <taxon>Eukaryota</taxon>
        <taxon>Fungi</taxon>
        <taxon>Dikarya</taxon>
        <taxon>Ascomycota</taxon>
        <taxon>Pezizomycotina</taxon>
        <taxon>Sordariomycetes</taxon>
        <taxon>Hypocreomycetidae</taxon>
        <taxon>Hypocreales</taxon>
        <taxon>Nectriaceae</taxon>
        <taxon>Fusarium</taxon>
    </lineage>
</organism>
<keyword evidence="3" id="KW-1185">Reference proteome</keyword>
<dbReference type="EMBL" id="HG970334">
    <property type="protein sequence ID" value="CEF87145.1"/>
    <property type="molecule type" value="Genomic_DNA"/>
</dbReference>
<dbReference type="InParanoid" id="A0A098DZ60"/>
<protein>
    <submittedName>
        <fullName evidence="1">Chromosome 3, complete genome</fullName>
    </submittedName>
</protein>
<reference evidence="2 3" key="1">
    <citation type="journal article" date="2007" name="Science">
        <title>The Fusarium graminearum genome reveals a link between localized polymorphism and pathogen specialization.</title>
        <authorList>
            <person name="Cuomo C.A."/>
            <person name="Gueldener U."/>
            <person name="Xu J.-R."/>
            <person name="Trail F."/>
            <person name="Turgeon B.G."/>
            <person name="Di Pietro A."/>
            <person name="Walton J.D."/>
            <person name="Ma L.-J."/>
            <person name="Baker S.E."/>
            <person name="Rep M."/>
            <person name="Adam G."/>
            <person name="Antoniw J."/>
            <person name="Baldwin T."/>
            <person name="Calvo S.E."/>
            <person name="Chang Y.-L."/>
            <person name="DeCaprio D."/>
            <person name="Gale L.R."/>
            <person name="Gnerre S."/>
            <person name="Goswami R.S."/>
            <person name="Hammond-Kosack K."/>
            <person name="Harris L.J."/>
            <person name="Hilburn K."/>
            <person name="Kennell J.C."/>
            <person name="Kroken S."/>
            <person name="Magnuson J.K."/>
            <person name="Mannhaupt G."/>
            <person name="Mauceli E.W."/>
            <person name="Mewes H.-W."/>
            <person name="Mitterbauer R."/>
            <person name="Muehlbauer G."/>
            <person name="Muensterkoetter M."/>
            <person name="Nelson D."/>
            <person name="O'Donnell K."/>
            <person name="Ouellet T."/>
            <person name="Qi W."/>
            <person name="Quesneville H."/>
            <person name="Roncero M.I.G."/>
            <person name="Seong K.-Y."/>
            <person name="Tetko I.V."/>
            <person name="Urban M."/>
            <person name="Waalwijk C."/>
            <person name="Ward T.J."/>
            <person name="Yao J."/>
            <person name="Birren B.W."/>
            <person name="Kistler H.C."/>
        </authorList>
    </citation>
    <scope>NUCLEOTIDE SEQUENCE [LARGE SCALE GENOMIC DNA]</scope>
    <source>
        <strain evidence="3">ATCC MYA-4620 / CBS 123657 / FGSC 9075 / NRRL 31084 / PH-1</strain>
        <strain evidence="2">PH-1 / ATCC MYA-4620 / FGSC 9075 / NRRL 31084</strain>
    </source>
</reference>
<dbReference type="Proteomes" id="UP000070720">
    <property type="component" value="Chromosome 3"/>
</dbReference>
<sequence>MSFGSCWNLESPLKLSGIAGDCYAQGKAQGKAEFDNICKSSLVFGVNRSQVKFLATCIRGLAAEMLWQMTQVTVHPSR</sequence>